<reference evidence="1" key="1">
    <citation type="submission" date="2019-08" db="EMBL/GenBank/DDBJ databases">
        <authorList>
            <person name="Kucharzyk K."/>
            <person name="Murdoch R.W."/>
            <person name="Higgins S."/>
            <person name="Loffler F."/>
        </authorList>
    </citation>
    <scope>NUCLEOTIDE SEQUENCE</scope>
</reference>
<proteinExistence type="predicted"/>
<evidence type="ECO:0008006" key="2">
    <source>
        <dbReference type="Google" id="ProtNLM"/>
    </source>
</evidence>
<organism evidence="1">
    <name type="scientific">bioreactor metagenome</name>
    <dbReference type="NCBI Taxonomy" id="1076179"/>
    <lineage>
        <taxon>unclassified sequences</taxon>
        <taxon>metagenomes</taxon>
        <taxon>ecological metagenomes</taxon>
    </lineage>
</organism>
<evidence type="ECO:0000313" key="1">
    <source>
        <dbReference type="EMBL" id="MPM10146.1"/>
    </source>
</evidence>
<comment type="caution">
    <text evidence="1">The sequence shown here is derived from an EMBL/GenBank/DDBJ whole genome shotgun (WGS) entry which is preliminary data.</text>
</comment>
<dbReference type="EMBL" id="VSSQ01001657">
    <property type="protein sequence ID" value="MPM10146.1"/>
    <property type="molecule type" value="Genomic_DNA"/>
</dbReference>
<name>A0A644X204_9ZZZZ</name>
<protein>
    <recommendedName>
        <fullName evidence="2">Stage III sporulation protein AB</fullName>
    </recommendedName>
</protein>
<gene>
    <name evidence="1" type="ORF">SDC9_56471</name>
</gene>
<sequence>MKLIGVILLALSCTGAGVFSVLTGRRRVAALRNLKNYMATVKTGIRVTRADLDRVLFEASSALSPQDLTVLEGEPLYRMFLAGLGTGPMEQQLEHCDACIEAASRLYKEADEKQQKSAKVTLTLYSLGGLAIAILLY</sequence>
<dbReference type="AlphaFoldDB" id="A0A644X204"/>
<accession>A0A644X204</accession>